<dbReference type="InterPro" id="IPR001461">
    <property type="entry name" value="Aspartic_peptidase_A1"/>
</dbReference>
<dbReference type="SUPFAM" id="SSF50630">
    <property type="entry name" value="Acid proteases"/>
    <property type="match status" value="1"/>
</dbReference>
<dbReference type="InParanoid" id="E2AR92"/>
<evidence type="ECO:0000256" key="1">
    <source>
        <dbReference type="ARBA" id="ARBA00007447"/>
    </source>
</evidence>
<organism evidence="4">
    <name type="scientific">Camponotus floridanus</name>
    <name type="common">Florida carpenter ant</name>
    <dbReference type="NCBI Taxonomy" id="104421"/>
    <lineage>
        <taxon>Eukaryota</taxon>
        <taxon>Metazoa</taxon>
        <taxon>Ecdysozoa</taxon>
        <taxon>Arthropoda</taxon>
        <taxon>Hexapoda</taxon>
        <taxon>Insecta</taxon>
        <taxon>Pterygota</taxon>
        <taxon>Neoptera</taxon>
        <taxon>Endopterygota</taxon>
        <taxon>Hymenoptera</taxon>
        <taxon>Apocrita</taxon>
        <taxon>Aculeata</taxon>
        <taxon>Formicoidea</taxon>
        <taxon>Formicidae</taxon>
        <taxon>Formicinae</taxon>
        <taxon>Camponotus</taxon>
    </lineage>
</organism>
<dbReference type="PANTHER" id="PTHR47966">
    <property type="entry name" value="BETA-SITE APP-CLEAVING ENZYME, ISOFORM A-RELATED"/>
    <property type="match status" value="1"/>
</dbReference>
<dbReference type="OrthoDB" id="7543269at2759"/>
<evidence type="ECO:0000259" key="2">
    <source>
        <dbReference type="PROSITE" id="PS51767"/>
    </source>
</evidence>
<dbReference type="GO" id="GO:0006508">
    <property type="term" value="P:proteolysis"/>
    <property type="evidence" value="ECO:0007669"/>
    <property type="project" value="InterPro"/>
</dbReference>
<dbReference type="PANTHER" id="PTHR47966:SF51">
    <property type="entry name" value="BETA-SITE APP-CLEAVING ENZYME, ISOFORM A-RELATED"/>
    <property type="match status" value="1"/>
</dbReference>
<comment type="similarity">
    <text evidence="1">Belongs to the peptidase A1 family.</text>
</comment>
<dbReference type="PROSITE" id="PS51767">
    <property type="entry name" value="PEPTIDASE_A1"/>
    <property type="match status" value="1"/>
</dbReference>
<dbReference type="InterPro" id="IPR021109">
    <property type="entry name" value="Peptidase_aspartic_dom_sf"/>
</dbReference>
<evidence type="ECO:0000313" key="3">
    <source>
        <dbReference type="EMBL" id="EFN64047.1"/>
    </source>
</evidence>
<protein>
    <submittedName>
        <fullName evidence="3">Cathepsin D</fullName>
    </submittedName>
</protein>
<feature type="domain" description="Peptidase A1" evidence="2">
    <location>
        <begin position="1"/>
        <end position="106"/>
    </location>
</feature>
<dbReference type="EMBL" id="GL441952">
    <property type="protein sequence ID" value="EFN64047.1"/>
    <property type="molecule type" value="Genomic_DNA"/>
</dbReference>
<accession>E2AR92</accession>
<sequence>MYSYTYIPNNTQIDIEYFDYTVHGFLSTDTVNVANFHIENQTFAEVVDVSNVNNFTSHINIFDNRRFDGILGLIPSNLYDDAVTPVFGNMIQQGLSSRIFSFYLNR</sequence>
<dbReference type="Pfam" id="PF00026">
    <property type="entry name" value="Asp"/>
    <property type="match status" value="1"/>
</dbReference>
<name>E2AR92_CAMFO</name>
<keyword evidence="4" id="KW-1185">Reference proteome</keyword>
<dbReference type="MEROPS" id="A01.057"/>
<proteinExistence type="inferred from homology"/>
<reference evidence="3 4" key="1">
    <citation type="journal article" date="2010" name="Science">
        <title>Genomic comparison of the ants Camponotus floridanus and Harpegnathos saltator.</title>
        <authorList>
            <person name="Bonasio R."/>
            <person name="Zhang G."/>
            <person name="Ye C."/>
            <person name="Mutti N.S."/>
            <person name="Fang X."/>
            <person name="Qin N."/>
            <person name="Donahue G."/>
            <person name="Yang P."/>
            <person name="Li Q."/>
            <person name="Li C."/>
            <person name="Zhang P."/>
            <person name="Huang Z."/>
            <person name="Berger S.L."/>
            <person name="Reinberg D."/>
            <person name="Wang J."/>
            <person name="Liebig J."/>
        </authorList>
    </citation>
    <scope>NUCLEOTIDE SEQUENCE [LARGE SCALE GENOMIC DNA]</scope>
    <source>
        <strain evidence="4">C129</strain>
    </source>
</reference>
<dbReference type="STRING" id="104421.E2AR92"/>
<dbReference type="AlphaFoldDB" id="E2AR92"/>
<dbReference type="InterPro" id="IPR033121">
    <property type="entry name" value="PEPTIDASE_A1"/>
</dbReference>
<gene>
    <name evidence="3" type="ORF">EAG_09279</name>
</gene>
<dbReference type="Gene3D" id="2.40.70.10">
    <property type="entry name" value="Acid Proteases"/>
    <property type="match status" value="1"/>
</dbReference>
<dbReference type="GO" id="GO:0004190">
    <property type="term" value="F:aspartic-type endopeptidase activity"/>
    <property type="evidence" value="ECO:0007669"/>
    <property type="project" value="InterPro"/>
</dbReference>
<evidence type="ECO:0000313" key="4">
    <source>
        <dbReference type="Proteomes" id="UP000000311"/>
    </source>
</evidence>
<dbReference type="Proteomes" id="UP000000311">
    <property type="component" value="Unassembled WGS sequence"/>
</dbReference>